<dbReference type="InterPro" id="IPR037185">
    <property type="entry name" value="EmrE-like"/>
</dbReference>
<accession>A0A4Z0WDT3</accession>
<feature type="transmembrane region" description="Helical" evidence="1">
    <location>
        <begin position="70"/>
        <end position="92"/>
    </location>
</feature>
<dbReference type="AlphaFoldDB" id="A0A4Z0WDT3"/>
<feature type="transmembrane region" description="Helical" evidence="1">
    <location>
        <begin position="104"/>
        <end position="123"/>
    </location>
</feature>
<comment type="caution">
    <text evidence="2">The sequence shown here is derived from an EMBL/GenBank/DDBJ whole genome shotgun (WGS) entry which is preliminary data.</text>
</comment>
<keyword evidence="1" id="KW-0472">Membrane</keyword>
<evidence type="ECO:0000256" key="1">
    <source>
        <dbReference type="SAM" id="Phobius"/>
    </source>
</evidence>
<gene>
    <name evidence="2" type="ORF">E4656_09680</name>
</gene>
<feature type="transmembrane region" description="Helical" evidence="1">
    <location>
        <begin position="199"/>
        <end position="216"/>
    </location>
</feature>
<evidence type="ECO:0000313" key="3">
    <source>
        <dbReference type="Proteomes" id="UP000297475"/>
    </source>
</evidence>
<keyword evidence="1" id="KW-1133">Transmembrane helix</keyword>
<dbReference type="Proteomes" id="UP000297475">
    <property type="component" value="Unassembled WGS sequence"/>
</dbReference>
<dbReference type="RefSeq" id="WP_135483025.1">
    <property type="nucleotide sequence ID" value="NZ_SRMF01000003.1"/>
</dbReference>
<evidence type="ECO:0000313" key="2">
    <source>
        <dbReference type="EMBL" id="TGG93316.1"/>
    </source>
</evidence>
<proteinExistence type="predicted"/>
<evidence type="ECO:0008006" key="4">
    <source>
        <dbReference type="Google" id="ProtNLM"/>
    </source>
</evidence>
<protein>
    <recommendedName>
        <fullName evidence="4">DMT family transporter</fullName>
    </recommendedName>
</protein>
<feature type="transmembrane region" description="Helical" evidence="1">
    <location>
        <begin position="129"/>
        <end position="151"/>
    </location>
</feature>
<dbReference type="EMBL" id="SRMF01000003">
    <property type="protein sequence ID" value="TGG93316.1"/>
    <property type="molecule type" value="Genomic_DNA"/>
</dbReference>
<dbReference type="SUPFAM" id="SSF103481">
    <property type="entry name" value="Multidrug resistance efflux transporter EmrE"/>
    <property type="match status" value="1"/>
</dbReference>
<keyword evidence="1" id="KW-0812">Transmembrane</keyword>
<reference evidence="2 3" key="1">
    <citation type="submission" date="2019-04" db="EMBL/GenBank/DDBJ databases">
        <title>Natronospirillum operosus gen. nov., sp. nov., a haloalkaliphilic satellite isolated from decaying biomass of laboratory culture of cyanobacterium Geitlerinema sp. and proposal of Natronospirillaceae fam. nov. and Saccharospirillaceae fam. nov.</title>
        <authorList>
            <person name="Kevbrin V."/>
            <person name="Boltyanskaya Y."/>
            <person name="Koziaeva V."/>
            <person name="Grouzdev D.S."/>
            <person name="Park M."/>
            <person name="Cho J."/>
        </authorList>
    </citation>
    <scope>NUCLEOTIDE SEQUENCE [LARGE SCALE GENOMIC DNA]</scope>
    <source>
        <strain evidence="2 3">G-116</strain>
    </source>
</reference>
<name>A0A4Z0WDT3_9GAMM</name>
<feature type="transmembrane region" description="Helical" evidence="1">
    <location>
        <begin position="228"/>
        <end position="250"/>
    </location>
</feature>
<sequence length="287" mass="30657">MDLTGNMVAMLLGVGSSATLHISQVLMRLGVVGLRAGDRSLCRWAVYLTGLLLNFTAPFWVMAANLFADTLWFTSMFATGLVVSLLFSRLVLGETITRAQTLGAVLIVAGTLLIAAAGLTGLPGRTGMLNLPLLLAVSLGWVLLMPVLGLLCRHRQLRVQETVFGLAAGGFLALDALWKSLSQQRFDGGVGLLPVSLDAWLFLGVSFVGALGAFLMMQWSYWRHCRPVGVLVSYNLMYVSLPLALAGVMALRHGVAQLNVLILSGLLLMLAGGLISQSRMALQCGKD</sequence>
<feature type="transmembrane region" description="Helical" evidence="1">
    <location>
        <begin position="6"/>
        <end position="23"/>
    </location>
</feature>
<organism evidence="2 3">
    <name type="scientific">Natronospirillum operosum</name>
    <dbReference type="NCBI Taxonomy" id="2759953"/>
    <lineage>
        <taxon>Bacteria</taxon>
        <taxon>Pseudomonadati</taxon>
        <taxon>Pseudomonadota</taxon>
        <taxon>Gammaproteobacteria</taxon>
        <taxon>Oceanospirillales</taxon>
        <taxon>Natronospirillaceae</taxon>
        <taxon>Natronospirillum</taxon>
    </lineage>
</organism>
<feature type="transmembrane region" description="Helical" evidence="1">
    <location>
        <begin position="44"/>
        <end position="64"/>
    </location>
</feature>
<feature type="transmembrane region" description="Helical" evidence="1">
    <location>
        <begin position="256"/>
        <end position="276"/>
    </location>
</feature>
<keyword evidence="3" id="KW-1185">Reference proteome</keyword>
<feature type="transmembrane region" description="Helical" evidence="1">
    <location>
        <begin position="163"/>
        <end position="179"/>
    </location>
</feature>